<gene>
    <name evidence="9" type="ORF">Agabi119p4_9052</name>
</gene>
<proteinExistence type="predicted"/>
<comment type="caution">
    <text evidence="9">The sequence shown here is derived from an EMBL/GenBank/DDBJ whole genome shotgun (WGS) entry which is preliminary data.</text>
</comment>
<evidence type="ECO:0000256" key="6">
    <source>
        <dbReference type="SAM" id="Coils"/>
    </source>
</evidence>
<dbReference type="Pfam" id="PF03097">
    <property type="entry name" value="BRO1"/>
    <property type="match status" value="1"/>
</dbReference>
<dbReference type="GO" id="GO:0043328">
    <property type="term" value="P:protein transport to vacuole involved in ubiquitin-dependent protein catabolic process via the multivesicular body sorting pathway"/>
    <property type="evidence" value="ECO:0007669"/>
    <property type="project" value="TreeGrafter"/>
</dbReference>
<feature type="compositionally biased region" description="Polar residues" evidence="7">
    <location>
        <begin position="863"/>
        <end position="877"/>
    </location>
</feature>
<feature type="region of interest" description="Disordered" evidence="7">
    <location>
        <begin position="759"/>
        <end position="1080"/>
    </location>
</feature>
<dbReference type="AlphaFoldDB" id="A0A8H7EXQ9"/>
<evidence type="ECO:0000256" key="7">
    <source>
        <dbReference type="SAM" id="MobiDB-lite"/>
    </source>
</evidence>
<evidence type="ECO:0000256" key="3">
    <source>
        <dbReference type="ARBA" id="ARBA00022490"/>
    </source>
</evidence>
<reference evidence="9 10" key="1">
    <citation type="journal article" name="Sci. Rep.">
        <title>Telomere-to-telomere assembled and centromere annotated genomes of the two main subspecies of the button mushroom Agaricus bisporus reveal especially polymorphic chromosome ends.</title>
        <authorList>
            <person name="Sonnenberg A.S.M."/>
            <person name="Sedaghat-Telgerd N."/>
            <person name="Lavrijssen B."/>
            <person name="Ohm R.A."/>
            <person name="Hendrickx P.M."/>
            <person name="Scholtmeijer K."/>
            <person name="Baars J.J.P."/>
            <person name="van Peer A."/>
        </authorList>
    </citation>
    <scope>NUCLEOTIDE SEQUENCE [LARGE SCALE GENOMIC DNA]</scope>
    <source>
        <strain evidence="9 10">H119_p4</strain>
    </source>
</reference>
<feature type="compositionally biased region" description="Low complexity" evidence="7">
    <location>
        <begin position="1051"/>
        <end position="1067"/>
    </location>
</feature>
<keyword evidence="3" id="KW-0963">Cytoplasm</keyword>
<dbReference type="Gene3D" id="1.20.140.50">
    <property type="entry name" value="alix/aip1 like domains"/>
    <property type="match status" value="1"/>
</dbReference>
<dbReference type="InterPro" id="IPR025304">
    <property type="entry name" value="ALIX_V_dom"/>
</dbReference>
<evidence type="ECO:0000256" key="2">
    <source>
        <dbReference type="ARBA" id="ARBA00004496"/>
    </source>
</evidence>
<feature type="compositionally biased region" description="Pro residues" evidence="7">
    <location>
        <begin position="879"/>
        <end position="894"/>
    </location>
</feature>
<dbReference type="Proteomes" id="UP000629468">
    <property type="component" value="Unassembled WGS sequence"/>
</dbReference>
<dbReference type="EMBL" id="JABXXO010000012">
    <property type="protein sequence ID" value="KAF7762459.1"/>
    <property type="molecule type" value="Genomic_DNA"/>
</dbReference>
<feature type="compositionally biased region" description="Low complexity" evidence="7">
    <location>
        <begin position="1029"/>
        <end position="1042"/>
    </location>
</feature>
<dbReference type="GO" id="GO:0005768">
    <property type="term" value="C:endosome"/>
    <property type="evidence" value="ECO:0007669"/>
    <property type="project" value="UniProtKB-SubCell"/>
</dbReference>
<feature type="coiled-coil region" evidence="6">
    <location>
        <begin position="588"/>
        <end position="615"/>
    </location>
</feature>
<accession>A0A8H7EXQ9</accession>
<dbReference type="PANTHER" id="PTHR23030:SF30">
    <property type="entry name" value="TYROSINE-PROTEIN PHOSPHATASE NON-RECEPTOR TYPE 23"/>
    <property type="match status" value="1"/>
</dbReference>
<keyword evidence="6" id="KW-0175">Coiled coil</keyword>
<evidence type="ECO:0000256" key="4">
    <source>
        <dbReference type="ARBA" id="ARBA00022753"/>
    </source>
</evidence>
<feature type="compositionally biased region" description="Polar residues" evidence="7">
    <location>
        <begin position="791"/>
        <end position="805"/>
    </location>
</feature>
<protein>
    <recommendedName>
        <fullName evidence="5">BRO domain-containing protein 1</fullName>
    </recommendedName>
</protein>
<feature type="compositionally biased region" description="Gly residues" evidence="7">
    <location>
        <begin position="1068"/>
        <end position="1080"/>
    </location>
</feature>
<feature type="domain" description="BRO1" evidence="8">
    <location>
        <begin position="6"/>
        <end position="406"/>
    </location>
</feature>
<dbReference type="SMART" id="SM01041">
    <property type="entry name" value="BRO1"/>
    <property type="match status" value="1"/>
</dbReference>
<dbReference type="CDD" id="cd09242">
    <property type="entry name" value="BRO1_ScBro1_like"/>
    <property type="match status" value="1"/>
</dbReference>
<name>A0A8H7EXQ9_AGABI</name>
<dbReference type="PROSITE" id="PS51180">
    <property type="entry name" value="BRO1"/>
    <property type="match status" value="1"/>
</dbReference>
<feature type="compositionally biased region" description="Gly residues" evidence="7">
    <location>
        <begin position="952"/>
        <end position="961"/>
    </location>
</feature>
<dbReference type="Pfam" id="PF13949">
    <property type="entry name" value="ALIX_LYPXL_bnd"/>
    <property type="match status" value="1"/>
</dbReference>
<organism evidence="9 10">
    <name type="scientific">Agaricus bisporus var. burnettii</name>
    <dbReference type="NCBI Taxonomy" id="192524"/>
    <lineage>
        <taxon>Eukaryota</taxon>
        <taxon>Fungi</taxon>
        <taxon>Dikarya</taxon>
        <taxon>Basidiomycota</taxon>
        <taxon>Agaricomycotina</taxon>
        <taxon>Agaricomycetes</taxon>
        <taxon>Agaricomycetidae</taxon>
        <taxon>Agaricales</taxon>
        <taxon>Agaricineae</taxon>
        <taxon>Agaricaceae</taxon>
        <taxon>Agaricus</taxon>
    </lineage>
</organism>
<dbReference type="InterPro" id="IPR038499">
    <property type="entry name" value="BRO1_sf"/>
</dbReference>
<dbReference type="Gene3D" id="1.20.120.560">
    <property type="entry name" value="alix/aip1 in complex with the ypdl late domain"/>
    <property type="match status" value="1"/>
</dbReference>
<evidence type="ECO:0000313" key="10">
    <source>
        <dbReference type="Proteomes" id="UP000629468"/>
    </source>
</evidence>
<feature type="compositionally biased region" description="Pro residues" evidence="7">
    <location>
        <begin position="1011"/>
        <end position="1028"/>
    </location>
</feature>
<feature type="compositionally biased region" description="Low complexity" evidence="7">
    <location>
        <begin position="982"/>
        <end position="991"/>
    </location>
</feature>
<dbReference type="Gene3D" id="1.25.40.280">
    <property type="entry name" value="alix/aip1 like domains"/>
    <property type="match status" value="1"/>
</dbReference>
<feature type="compositionally biased region" description="Pro residues" evidence="7">
    <location>
        <begin position="765"/>
        <end position="775"/>
    </location>
</feature>
<dbReference type="PANTHER" id="PTHR23030">
    <property type="entry name" value="PCD6 INTERACTING PROTEIN-RELATED"/>
    <property type="match status" value="1"/>
</dbReference>
<comment type="subcellular location">
    <subcellularLocation>
        <location evidence="2">Cytoplasm</location>
    </subcellularLocation>
    <subcellularLocation>
        <location evidence="1">Endosome</location>
    </subcellularLocation>
</comment>
<evidence type="ECO:0000259" key="8">
    <source>
        <dbReference type="PROSITE" id="PS51180"/>
    </source>
</evidence>
<feature type="compositionally biased region" description="Low complexity" evidence="7">
    <location>
        <begin position="918"/>
        <end position="934"/>
    </location>
</feature>
<sequence>MAHQSPMISIPKKTTDDVDWTTPIKNVIAQSYGENPDNYAAECNALQRCRQDAVKGAGSDFTARDLLYKYFGQLELLELRFPEIRVNFPWRDAFINKLITQTSIAYEKASVLFQIASTHSSIAAAQSRSDPEGTKRAFYYFRTSAGMLSYINENFLHAPSTDLSRDVVKFLIDLILAQATEVFFEKCTDEKKGNALVSKIAAQAAYMYTTLTEDVKEFMGKGIFDRNWVTLLQIKSKHFQSLAHYYRGLADDAAGKHGDALVRFTLSESLGKEAMKSAQSFNSMFLSTMSPNLPSDAGTSIHERVKAHHTICSEKKAEASRENDLIYNAILPSPEALPSIDKTAVATPMHIHDVYAAPEVQKTIGQDFFLKLVPLSVHESASVYSEEKAKLVRAEVEKADAAEGEARSVVDGMGIREGLSRFKAMAEGEVGGGEEVPLDVRRWKEDIGLVEEREPVQGLLTDLGKSKSNVQQELDAVSRDLDVESRECEMMRVKYEHLWTQDPSAMLTKSMRQDLKGHLSALEAAAASDQQVQVMWDAVGGDIRLLLSPEVENVFRERGGAGADSLLDLDVGSEQDDAKERKKIRAFVDEVEERLTRLRKIAKERNEVLKDLKDKIQTDDVSHLLLLNRRNSGVEPTLFASELEKFRPYQQRLASSVHAQEVVLQEVSTLWKGLKDLAGRGPGARRWEEREKKKKDTVRRFSRARDGYMEVRDGIVKGLQFYTELSQLTKELQTHVRMYTTRRAAERDALAAKLETEKRLAAPLPSAPSKPPPLPAKSGLDAALAGMSLRDTPSSPRSSWQTEQARPQRQDSYHHYATSPPPPPAQQNHQFTPPPPQQQPQQHHHSLSGSQFSSPPPQQHEQYPSTYPTQSYQSHNAPAQPPPPHQHQFPPPPQHQQNYTSSFPPPLAPHSYGGNMYASAPQAPQHQSSSSSFLPAPPPRPVQSSMPSNQNNGGGGGGHQGGNDPYASLMMLGSQAFNVPGQTPGQSSSMMSPPPASHPQQQQQQFNSYHTPPPLHQGSGMPPPPPPSQSQQQQQQPQYGGFAPPPPPMQPQHQQQQQYQYQQQPQNGYGGYQQGYGYGR</sequence>
<evidence type="ECO:0000256" key="5">
    <source>
        <dbReference type="ARBA" id="ARBA00041284"/>
    </source>
</evidence>
<keyword evidence="4" id="KW-0967">Endosome</keyword>
<evidence type="ECO:0000256" key="1">
    <source>
        <dbReference type="ARBA" id="ARBA00004177"/>
    </source>
</evidence>
<evidence type="ECO:0000313" key="9">
    <source>
        <dbReference type="EMBL" id="KAF7762459.1"/>
    </source>
</evidence>
<dbReference type="InterPro" id="IPR004328">
    <property type="entry name" value="BRO1_dom"/>
</dbReference>